<feature type="compositionally biased region" description="Basic and acidic residues" evidence="1">
    <location>
        <begin position="220"/>
        <end position="243"/>
    </location>
</feature>
<keyword evidence="4" id="KW-1185">Reference proteome</keyword>
<keyword evidence="2" id="KW-0812">Transmembrane</keyword>
<dbReference type="RefSeq" id="WP_162639637.1">
    <property type="nucleotide sequence ID" value="NZ_CP048286.1"/>
</dbReference>
<accession>A0A6C0NXC0</accession>
<feature type="transmembrane region" description="Helical" evidence="2">
    <location>
        <begin position="98"/>
        <end position="116"/>
    </location>
</feature>
<dbReference type="EMBL" id="CP048286">
    <property type="protein sequence ID" value="QHW30828.1"/>
    <property type="molecule type" value="Genomic_DNA"/>
</dbReference>
<keyword evidence="2" id="KW-0472">Membrane</keyword>
<evidence type="ECO:0000256" key="1">
    <source>
        <dbReference type="SAM" id="MobiDB-lite"/>
    </source>
</evidence>
<dbReference type="Proteomes" id="UP000479114">
    <property type="component" value="Chromosome"/>
</dbReference>
<gene>
    <name evidence="3" type="ORF">GZH47_08165</name>
</gene>
<feature type="region of interest" description="Disordered" evidence="1">
    <location>
        <begin position="200"/>
        <end position="247"/>
    </location>
</feature>
<dbReference type="AlphaFoldDB" id="A0A6C0NXC0"/>
<feature type="transmembrane region" description="Helical" evidence="2">
    <location>
        <begin position="59"/>
        <end position="77"/>
    </location>
</feature>
<name>A0A6C0NXC0_9BACL</name>
<feature type="compositionally biased region" description="Low complexity" evidence="1">
    <location>
        <begin position="209"/>
        <end position="219"/>
    </location>
</feature>
<organism evidence="3 4">
    <name type="scientific">Paenibacillus rhizovicinus</name>
    <dbReference type="NCBI Taxonomy" id="2704463"/>
    <lineage>
        <taxon>Bacteria</taxon>
        <taxon>Bacillati</taxon>
        <taxon>Bacillota</taxon>
        <taxon>Bacilli</taxon>
        <taxon>Bacillales</taxon>
        <taxon>Paenibacillaceae</taxon>
        <taxon>Paenibacillus</taxon>
    </lineage>
</organism>
<dbReference type="KEGG" id="prz:GZH47_08165"/>
<protein>
    <submittedName>
        <fullName evidence="3">Uncharacterized protein</fullName>
    </submittedName>
</protein>
<evidence type="ECO:0000313" key="3">
    <source>
        <dbReference type="EMBL" id="QHW30828.1"/>
    </source>
</evidence>
<proteinExistence type="predicted"/>
<feature type="transmembrane region" description="Helical" evidence="2">
    <location>
        <begin position="21"/>
        <end position="39"/>
    </location>
</feature>
<evidence type="ECO:0000256" key="2">
    <source>
        <dbReference type="SAM" id="Phobius"/>
    </source>
</evidence>
<feature type="compositionally biased region" description="Basic and acidic residues" evidence="1">
    <location>
        <begin position="175"/>
        <end position="188"/>
    </location>
</feature>
<reference evidence="3 4" key="1">
    <citation type="submission" date="2020-02" db="EMBL/GenBank/DDBJ databases">
        <title>Paenibacillus sp. nov., isolated from rhizosphere soil of tomato.</title>
        <authorList>
            <person name="Weon H.-Y."/>
            <person name="Lee S.A."/>
        </authorList>
    </citation>
    <scope>NUCLEOTIDE SEQUENCE [LARGE SCALE GENOMIC DNA]</scope>
    <source>
        <strain evidence="3 4">14171R-81</strain>
    </source>
</reference>
<keyword evidence="2" id="KW-1133">Transmembrane helix</keyword>
<feature type="region of interest" description="Disordered" evidence="1">
    <location>
        <begin position="165"/>
        <end position="188"/>
    </location>
</feature>
<evidence type="ECO:0000313" key="4">
    <source>
        <dbReference type="Proteomes" id="UP000479114"/>
    </source>
</evidence>
<sequence length="517" mass="57022">MKRIGKLGIPGFRTGRLWKKIAACAGYAVLLFAAMALILGSQDSSASSADNRISMWENISILLFVIILPFALITNVGKIRSKLPLFRSSRTGLKITGWIAAVLVLFVGMLVSSSVLSSRHTAAYTAMQLQQSEEQAIAEAKERTAKEADNRVKLAKEAEAKAKKEAEHQAVLAKQAEEKAAKASEDKAKKEAEEQVKLAKAEAKKAQQEADNQAKLAQAEAKEAQQEIDKPAAEEVKSADGDKQSTGSKLASWFGGLLGRSDSNAADANEKLIKSFDSNLKKRNTEKLISIYQSSDAQMKAYMEERVNEAYLGDLRDNIAIFEGKKTSKITKLYKDMAFIDAMPGMKQSDVGIILADMKNIMDKDTALASFNKEHPRLNYGIIKDLSQVQDLDVYVNSKIQNGIGNVTISYSDNYFISSYSYDQFFGYSPSDDWEAVLQLSSGTRLSQAGVYKTQAVPSDTITLTDNKGFEKDYTVYREVFQADFDKYNQVSDLMAQQAQLSQSVDNSIGRITKRLA</sequence>